<evidence type="ECO:0000313" key="2">
    <source>
        <dbReference type="EMBL" id="RDY03009.1"/>
    </source>
</evidence>
<sequence length="202" mass="23599">MAVSVIIANYWVERKKRRLGEEKKKNGFIREVKYPNWLSNVVIVKKPSDKWRMCIDYMDLNRACLKDPYPLPSIDALVDRASSCGILSFMDAYSSYYQIRMHSNDESKTTFIMDKGKFCYKVLSFGLMNVGATYQRLMDQIFKDHIGNQLEVYVDDMVVMSRMEVGMLKTWRQFSRRGIEANPEKCNAVIDMRSPKSVKEVQ</sequence>
<name>A0A371HJQ2_MUCPR</name>
<dbReference type="Gene3D" id="3.30.70.270">
    <property type="match status" value="1"/>
</dbReference>
<organism evidence="2 3">
    <name type="scientific">Mucuna pruriens</name>
    <name type="common">Velvet bean</name>
    <name type="synonym">Dolichos pruriens</name>
    <dbReference type="NCBI Taxonomy" id="157652"/>
    <lineage>
        <taxon>Eukaryota</taxon>
        <taxon>Viridiplantae</taxon>
        <taxon>Streptophyta</taxon>
        <taxon>Embryophyta</taxon>
        <taxon>Tracheophyta</taxon>
        <taxon>Spermatophyta</taxon>
        <taxon>Magnoliopsida</taxon>
        <taxon>eudicotyledons</taxon>
        <taxon>Gunneridae</taxon>
        <taxon>Pentapetalae</taxon>
        <taxon>rosids</taxon>
        <taxon>fabids</taxon>
        <taxon>Fabales</taxon>
        <taxon>Fabaceae</taxon>
        <taxon>Papilionoideae</taxon>
        <taxon>50 kb inversion clade</taxon>
        <taxon>NPAAA clade</taxon>
        <taxon>indigoferoid/millettioid clade</taxon>
        <taxon>Phaseoleae</taxon>
        <taxon>Mucuna</taxon>
    </lineage>
</organism>
<proteinExistence type="predicted"/>
<accession>A0A371HJQ2</accession>
<dbReference type="SUPFAM" id="SSF56672">
    <property type="entry name" value="DNA/RNA polymerases"/>
    <property type="match status" value="1"/>
</dbReference>
<dbReference type="InterPro" id="IPR000477">
    <property type="entry name" value="RT_dom"/>
</dbReference>
<dbReference type="OrthoDB" id="779804at2759"/>
<dbReference type="Gene3D" id="3.10.10.10">
    <property type="entry name" value="HIV Type 1 Reverse Transcriptase, subunit A, domain 1"/>
    <property type="match status" value="1"/>
</dbReference>
<feature type="non-terminal residue" evidence="2">
    <location>
        <position position="1"/>
    </location>
</feature>
<dbReference type="InterPro" id="IPR053134">
    <property type="entry name" value="RNA-dir_DNA_polymerase"/>
</dbReference>
<dbReference type="Proteomes" id="UP000257109">
    <property type="component" value="Unassembled WGS sequence"/>
</dbReference>
<dbReference type="InterPro" id="IPR043502">
    <property type="entry name" value="DNA/RNA_pol_sf"/>
</dbReference>
<dbReference type="InterPro" id="IPR043128">
    <property type="entry name" value="Rev_trsase/Diguanyl_cyclase"/>
</dbReference>
<reference evidence="2" key="1">
    <citation type="submission" date="2018-05" db="EMBL/GenBank/DDBJ databases">
        <title>Draft genome of Mucuna pruriens seed.</title>
        <authorList>
            <person name="Nnadi N.E."/>
            <person name="Vos R."/>
            <person name="Hasami M.H."/>
            <person name="Devisetty U.K."/>
            <person name="Aguiy J.C."/>
        </authorList>
    </citation>
    <scope>NUCLEOTIDE SEQUENCE [LARGE SCALE GENOMIC DNA]</scope>
    <source>
        <strain evidence="2">JCA_2017</strain>
    </source>
</reference>
<comment type="caution">
    <text evidence="2">The sequence shown here is derived from an EMBL/GenBank/DDBJ whole genome shotgun (WGS) entry which is preliminary data.</text>
</comment>
<dbReference type="Pfam" id="PF00078">
    <property type="entry name" value="RVT_1"/>
    <property type="match status" value="1"/>
</dbReference>
<protein>
    <recommendedName>
        <fullName evidence="1">Reverse transcriptase domain-containing protein</fullName>
    </recommendedName>
</protein>
<feature type="domain" description="Reverse transcriptase" evidence="1">
    <location>
        <begin position="44"/>
        <end position="190"/>
    </location>
</feature>
<evidence type="ECO:0000313" key="3">
    <source>
        <dbReference type="Proteomes" id="UP000257109"/>
    </source>
</evidence>
<gene>
    <name evidence="2" type="ORF">CR513_13459</name>
</gene>
<dbReference type="CDD" id="cd01647">
    <property type="entry name" value="RT_LTR"/>
    <property type="match status" value="1"/>
</dbReference>
<dbReference type="PANTHER" id="PTHR24559:SF444">
    <property type="entry name" value="REVERSE TRANSCRIPTASE DOMAIN-CONTAINING PROTEIN"/>
    <property type="match status" value="1"/>
</dbReference>
<keyword evidence="3" id="KW-1185">Reference proteome</keyword>
<dbReference type="EMBL" id="QJKJ01002409">
    <property type="protein sequence ID" value="RDY03009.1"/>
    <property type="molecule type" value="Genomic_DNA"/>
</dbReference>
<evidence type="ECO:0000259" key="1">
    <source>
        <dbReference type="Pfam" id="PF00078"/>
    </source>
</evidence>
<dbReference type="PANTHER" id="PTHR24559">
    <property type="entry name" value="TRANSPOSON TY3-I GAG-POL POLYPROTEIN"/>
    <property type="match status" value="1"/>
</dbReference>
<dbReference type="AlphaFoldDB" id="A0A371HJQ2"/>